<reference evidence="3" key="1">
    <citation type="journal article" date="2011" name="Nat. Biotechnol.">
        <title>The genomic sequence of the Chinese hamster ovary (CHO)-K1 cell line.</title>
        <authorList>
            <person name="Xu X."/>
            <person name="Nagarajan H."/>
            <person name="Lewis N.E."/>
            <person name="Pan S."/>
            <person name="Cai Z."/>
            <person name="Liu X."/>
            <person name="Chen W."/>
            <person name="Xie M."/>
            <person name="Wang W."/>
            <person name="Hammond S."/>
            <person name="Andersen M.R."/>
            <person name="Neff N."/>
            <person name="Passarelli B."/>
            <person name="Koh W."/>
            <person name="Fan H.C."/>
            <person name="Wang J."/>
            <person name="Gui Y."/>
            <person name="Lee K.H."/>
            <person name="Betenbaugh M.J."/>
            <person name="Quake S.R."/>
            <person name="Famili I."/>
            <person name="Palsson B.O."/>
            <person name="Wang J."/>
        </authorList>
    </citation>
    <scope>NUCLEOTIDE SEQUENCE [LARGE SCALE GENOMIC DNA]</scope>
    <source>
        <strain evidence="3">CHO K1 cell line</strain>
    </source>
</reference>
<evidence type="ECO:0000313" key="2">
    <source>
        <dbReference type="EMBL" id="EGW00366.1"/>
    </source>
</evidence>
<dbReference type="AlphaFoldDB" id="G3HDR0"/>
<sequence>MTTFKEVNVFGFLELDQAVKEQKGKTISTYFRGSKDVEEKGLDCVEAESVVGEGLKHVTEDCSFTTK</sequence>
<accession>G3HDR0</accession>
<dbReference type="STRING" id="10029.G3HDR0"/>
<dbReference type="EMBL" id="JH000301">
    <property type="protein sequence ID" value="EGW00366.1"/>
    <property type="molecule type" value="Genomic_DNA"/>
</dbReference>
<name>G3HDR0_CRIGR</name>
<evidence type="ECO:0000313" key="3">
    <source>
        <dbReference type="Proteomes" id="UP000001075"/>
    </source>
</evidence>
<dbReference type="Pfam" id="PF06110">
    <property type="entry name" value="TXD17-like_Trx"/>
    <property type="match status" value="1"/>
</dbReference>
<dbReference type="InterPro" id="IPR010357">
    <property type="entry name" value="TXNDC17_dom"/>
</dbReference>
<feature type="domain" description="Thioredoxin" evidence="1">
    <location>
        <begin position="9"/>
        <end position="65"/>
    </location>
</feature>
<gene>
    <name evidence="2" type="ORF">I79_008646</name>
</gene>
<proteinExistence type="predicted"/>
<protein>
    <submittedName>
        <fullName evidence="2">Thioredoxin domain-containing protein 17</fullName>
    </submittedName>
</protein>
<dbReference type="Proteomes" id="UP000001075">
    <property type="component" value="Unassembled WGS sequence"/>
</dbReference>
<dbReference type="Gene3D" id="3.40.30.10">
    <property type="entry name" value="Glutaredoxin"/>
    <property type="match status" value="1"/>
</dbReference>
<organism evidence="2 3">
    <name type="scientific">Cricetulus griseus</name>
    <name type="common">Chinese hamster</name>
    <name type="synonym">Cricetulus barabensis griseus</name>
    <dbReference type="NCBI Taxonomy" id="10029"/>
    <lineage>
        <taxon>Eukaryota</taxon>
        <taxon>Metazoa</taxon>
        <taxon>Chordata</taxon>
        <taxon>Craniata</taxon>
        <taxon>Vertebrata</taxon>
        <taxon>Euteleostomi</taxon>
        <taxon>Mammalia</taxon>
        <taxon>Eutheria</taxon>
        <taxon>Euarchontoglires</taxon>
        <taxon>Glires</taxon>
        <taxon>Rodentia</taxon>
        <taxon>Myomorpha</taxon>
        <taxon>Muroidea</taxon>
        <taxon>Cricetidae</taxon>
        <taxon>Cricetinae</taxon>
        <taxon>Cricetulus</taxon>
    </lineage>
</organism>
<evidence type="ECO:0000259" key="1">
    <source>
        <dbReference type="Pfam" id="PF06110"/>
    </source>
</evidence>
<dbReference type="InParanoid" id="G3HDR0"/>